<gene>
    <name evidence="3" type="ORF">Rsw2DRAFT_0257</name>
</gene>
<dbReference type="EMBL" id="ACYY01000001">
    <property type="protein sequence ID" value="EEW27022.1"/>
    <property type="molecule type" value="Genomic_DNA"/>
</dbReference>
<evidence type="ECO:0000313" key="3">
    <source>
        <dbReference type="EMBL" id="EEW27022.1"/>
    </source>
</evidence>
<proteinExistence type="predicted"/>
<dbReference type="eggNOG" id="COG4246">
    <property type="taxonomic scope" value="Bacteria"/>
</dbReference>
<organism evidence="3 4">
    <name type="scientific">Rhodobacter ferrooxidans</name>
    <dbReference type="NCBI Taxonomy" id="371731"/>
    <lineage>
        <taxon>Bacteria</taxon>
        <taxon>Pseudomonadati</taxon>
        <taxon>Pseudomonadota</taxon>
        <taxon>Alphaproteobacteria</taxon>
        <taxon>Rhodobacterales</taxon>
        <taxon>Rhodobacter group</taxon>
        <taxon>Rhodobacter</taxon>
    </lineage>
</organism>
<dbReference type="InterPro" id="IPR027372">
    <property type="entry name" value="Phytase-like_dom"/>
</dbReference>
<reference evidence="3 4" key="1">
    <citation type="submission" date="2009-08" db="EMBL/GenBank/DDBJ databases">
        <title>The draft genome of Rhodobacter sp. SW2.</title>
        <authorList>
            <consortium name="US DOE Joint Genome Institute (JGI-PGF)"/>
            <person name="Lucas S."/>
            <person name="Copeland A."/>
            <person name="Lapidus A."/>
            <person name="Glavina del Rio T."/>
            <person name="Tice H."/>
            <person name="Bruce D."/>
            <person name="Goodwin L."/>
            <person name="Pitluck S."/>
            <person name="Larimer F."/>
            <person name="Land M.L."/>
            <person name="Hauser L."/>
            <person name="Emerson D."/>
        </authorList>
    </citation>
    <scope>NUCLEOTIDE SEQUENCE [LARGE SCALE GENOMIC DNA]</scope>
    <source>
        <strain evidence="3 4">SW2</strain>
    </source>
</reference>
<dbReference type="Pfam" id="PF13449">
    <property type="entry name" value="Phytase-like"/>
    <property type="match status" value="1"/>
</dbReference>
<dbReference type="Proteomes" id="UP000010121">
    <property type="component" value="Unassembled WGS sequence"/>
</dbReference>
<feature type="domain" description="Phytase-like" evidence="2">
    <location>
        <begin position="28"/>
        <end position="268"/>
    </location>
</feature>
<comment type="caution">
    <text evidence="3">The sequence shown here is derived from an EMBL/GenBank/DDBJ whole genome shotgun (WGS) entry which is preliminary data.</text>
</comment>
<dbReference type="AlphaFoldDB" id="C8RWS9"/>
<dbReference type="PIRSF" id="PIRSF031900">
    <property type="entry name" value="UCP031900"/>
    <property type="match status" value="1"/>
</dbReference>
<protein>
    <recommendedName>
        <fullName evidence="2">Phytase-like domain-containing protein</fullName>
    </recommendedName>
</protein>
<evidence type="ECO:0000256" key="1">
    <source>
        <dbReference type="SAM" id="MobiDB-lite"/>
    </source>
</evidence>
<dbReference type="InterPro" id="IPR014567">
    <property type="entry name" value="UCP031900"/>
</dbReference>
<name>C8RWS9_9RHOB</name>
<evidence type="ECO:0000259" key="2">
    <source>
        <dbReference type="Pfam" id="PF13449"/>
    </source>
</evidence>
<evidence type="ECO:0000313" key="4">
    <source>
        <dbReference type="Proteomes" id="UP000010121"/>
    </source>
</evidence>
<accession>C8RWS9</accession>
<feature type="region of interest" description="Disordered" evidence="1">
    <location>
        <begin position="1"/>
        <end position="20"/>
    </location>
</feature>
<dbReference type="STRING" id="371731.Rsw2DRAFT_0257"/>
<dbReference type="SUPFAM" id="SSF63829">
    <property type="entry name" value="Calcium-dependent phosphotriesterase"/>
    <property type="match status" value="1"/>
</dbReference>
<sequence length="283" mass="31257">MLALEGSATPQPPAGHIGSYTWTSDDRRFGGFSGIEILADGQSFTALSDHGGWISGRFRRDATGMIVGIDAGPVHRLKSDSEKPLSKGRTDSEGLALAPDGSFYVSLERKVRVLYYVTIGGFAENLPVHPDFARMKRNAALEALAVDANGWLYTLPEESSGAKKPFKIYRFRNGVWDQPFELPRTDRYLPVGMDFGPDGHLYLLERQFHGVGGFASRVRRFTVNSQGLSDAEVLLETPPGLHDNLEGLSVWRDAGGVLRLTMVSDDNFSFFQRTEIVEYRVPG</sequence>
<keyword evidence="4" id="KW-1185">Reference proteome</keyword>